<name>A0AA41XB65_9BACI</name>
<dbReference type="RefSeq" id="WP_254758735.1">
    <property type="nucleotide sequence ID" value="NZ_JANCLT010000004.1"/>
</dbReference>
<reference evidence="1" key="1">
    <citation type="submission" date="2022-07" db="EMBL/GenBank/DDBJ databases">
        <authorList>
            <person name="Li W.-J."/>
            <person name="Deng Q.-Q."/>
        </authorList>
    </citation>
    <scope>NUCLEOTIDE SEQUENCE</scope>
    <source>
        <strain evidence="1">SYSU M60031</strain>
    </source>
</reference>
<gene>
    <name evidence="1" type="ORF">NK662_09750</name>
</gene>
<evidence type="ECO:0000313" key="2">
    <source>
        <dbReference type="Proteomes" id="UP001156102"/>
    </source>
</evidence>
<comment type="caution">
    <text evidence="1">The sequence shown here is derived from an EMBL/GenBank/DDBJ whole genome shotgun (WGS) entry which is preliminary data.</text>
</comment>
<dbReference type="Proteomes" id="UP001156102">
    <property type="component" value="Unassembled WGS sequence"/>
</dbReference>
<dbReference type="InterPro" id="IPR020314">
    <property type="entry name" value="Uncharacterised_YpzA"/>
</dbReference>
<dbReference type="Pfam" id="PF10819">
    <property type="entry name" value="DUF2564"/>
    <property type="match status" value="1"/>
</dbReference>
<sequence length="90" mass="10168">MTQSRHQSQNTGFNDFEQVFMRVQAAEQMVGAATVTMDPETMDHATTAVEQARAQLESAKAQAVDLDEPFLMDQEEKLARCEHQLLEAKR</sequence>
<organism evidence="1 2">
    <name type="scientific">Ectobacillus ponti</name>
    <dbReference type="NCBI Taxonomy" id="2961894"/>
    <lineage>
        <taxon>Bacteria</taxon>
        <taxon>Bacillati</taxon>
        <taxon>Bacillota</taxon>
        <taxon>Bacilli</taxon>
        <taxon>Bacillales</taxon>
        <taxon>Bacillaceae</taxon>
        <taxon>Ectobacillus</taxon>
    </lineage>
</organism>
<proteinExistence type="predicted"/>
<protein>
    <submittedName>
        <fullName evidence="1">DUF2564 family protein</fullName>
    </submittedName>
</protein>
<accession>A0AA41XB65</accession>
<keyword evidence="2" id="KW-1185">Reference proteome</keyword>
<dbReference type="AlphaFoldDB" id="A0AA41XB65"/>
<dbReference type="EMBL" id="JANCLT010000004">
    <property type="protein sequence ID" value="MCP8968821.1"/>
    <property type="molecule type" value="Genomic_DNA"/>
</dbReference>
<evidence type="ECO:0000313" key="1">
    <source>
        <dbReference type="EMBL" id="MCP8968821.1"/>
    </source>
</evidence>